<keyword evidence="2" id="KW-1185">Reference proteome</keyword>
<dbReference type="EMBL" id="KV001446">
    <property type="protein sequence ID" value="KZV38907.1"/>
    <property type="molecule type" value="Genomic_DNA"/>
</dbReference>
<gene>
    <name evidence="1" type="ORF">F511_35770</name>
</gene>
<feature type="non-terminal residue" evidence="1">
    <location>
        <position position="1"/>
    </location>
</feature>
<sequence length="118" mass="13564">EPRSKVERLKGETEDSWNIGKEKVLKSSEFDDMFSDKASVFFECGFKGYLDQFRANDYSEEEHPASFLSMVGPWKICSRMERPDEDAPGADASTSPKDSPAIRLYLDFYIFCKILTQQ</sequence>
<organism evidence="1 2">
    <name type="scientific">Dorcoceras hygrometricum</name>
    <dbReference type="NCBI Taxonomy" id="472368"/>
    <lineage>
        <taxon>Eukaryota</taxon>
        <taxon>Viridiplantae</taxon>
        <taxon>Streptophyta</taxon>
        <taxon>Embryophyta</taxon>
        <taxon>Tracheophyta</taxon>
        <taxon>Spermatophyta</taxon>
        <taxon>Magnoliopsida</taxon>
        <taxon>eudicotyledons</taxon>
        <taxon>Gunneridae</taxon>
        <taxon>Pentapetalae</taxon>
        <taxon>asterids</taxon>
        <taxon>lamiids</taxon>
        <taxon>Lamiales</taxon>
        <taxon>Gesneriaceae</taxon>
        <taxon>Didymocarpoideae</taxon>
        <taxon>Trichosporeae</taxon>
        <taxon>Loxocarpinae</taxon>
        <taxon>Dorcoceras</taxon>
    </lineage>
</organism>
<dbReference type="AlphaFoldDB" id="A0A2Z7C318"/>
<dbReference type="OrthoDB" id="2009198at2759"/>
<evidence type="ECO:0000313" key="1">
    <source>
        <dbReference type="EMBL" id="KZV38907.1"/>
    </source>
</evidence>
<proteinExistence type="predicted"/>
<name>A0A2Z7C318_9LAMI</name>
<protein>
    <submittedName>
        <fullName evidence="1">Uncharacterized protein</fullName>
    </submittedName>
</protein>
<dbReference type="Proteomes" id="UP000250235">
    <property type="component" value="Unassembled WGS sequence"/>
</dbReference>
<accession>A0A2Z7C318</accession>
<reference evidence="1 2" key="1">
    <citation type="journal article" date="2015" name="Proc. Natl. Acad. Sci. U.S.A.">
        <title>The resurrection genome of Boea hygrometrica: A blueprint for survival of dehydration.</title>
        <authorList>
            <person name="Xiao L."/>
            <person name="Yang G."/>
            <person name="Zhang L."/>
            <person name="Yang X."/>
            <person name="Zhao S."/>
            <person name="Ji Z."/>
            <person name="Zhou Q."/>
            <person name="Hu M."/>
            <person name="Wang Y."/>
            <person name="Chen M."/>
            <person name="Xu Y."/>
            <person name="Jin H."/>
            <person name="Xiao X."/>
            <person name="Hu G."/>
            <person name="Bao F."/>
            <person name="Hu Y."/>
            <person name="Wan P."/>
            <person name="Li L."/>
            <person name="Deng X."/>
            <person name="Kuang T."/>
            <person name="Xiang C."/>
            <person name="Zhu J.K."/>
            <person name="Oliver M.J."/>
            <person name="He Y."/>
        </authorList>
    </citation>
    <scope>NUCLEOTIDE SEQUENCE [LARGE SCALE GENOMIC DNA]</scope>
    <source>
        <strain evidence="2">cv. XS01</strain>
    </source>
</reference>
<evidence type="ECO:0000313" key="2">
    <source>
        <dbReference type="Proteomes" id="UP000250235"/>
    </source>
</evidence>